<keyword evidence="4" id="KW-0540">Nuclease</keyword>
<keyword evidence="2" id="KW-1133">Transmembrane helix</keyword>
<dbReference type="InterPro" id="IPR027417">
    <property type="entry name" value="P-loop_NTPase"/>
</dbReference>
<organism evidence="4 5">
    <name type="scientific">Dethiosulfatibacter aminovorans DSM 17477</name>
    <dbReference type="NCBI Taxonomy" id="1121476"/>
    <lineage>
        <taxon>Bacteria</taxon>
        <taxon>Bacillati</taxon>
        <taxon>Bacillota</taxon>
        <taxon>Tissierellia</taxon>
        <taxon>Dethiosulfatibacter</taxon>
    </lineage>
</organism>
<protein>
    <submittedName>
        <fullName evidence="4">DNA repair exonuclease SbcCD ATPase subunit</fullName>
    </submittedName>
</protein>
<dbReference type="PANTHER" id="PTHR41259">
    <property type="entry name" value="DOUBLE-STRAND BREAK REPAIR RAD50 ATPASE, PUTATIVE-RELATED"/>
    <property type="match status" value="1"/>
</dbReference>
<keyword evidence="2" id="KW-0472">Membrane</keyword>
<evidence type="ECO:0000313" key="5">
    <source>
        <dbReference type="Proteomes" id="UP000184052"/>
    </source>
</evidence>
<dbReference type="SUPFAM" id="SSF52540">
    <property type="entry name" value="P-loop containing nucleoside triphosphate hydrolases"/>
    <property type="match status" value="2"/>
</dbReference>
<proteinExistence type="predicted"/>
<dbReference type="InterPro" id="IPR038734">
    <property type="entry name" value="YhaN_AAA"/>
</dbReference>
<dbReference type="OrthoDB" id="9764467at2"/>
<keyword evidence="4" id="KW-0378">Hydrolase</keyword>
<keyword evidence="4" id="KW-0269">Exonuclease</keyword>
<gene>
    <name evidence="4" type="ORF">SAMN02745751_01421</name>
</gene>
<accession>A0A1M6FBH0</accession>
<dbReference type="Pfam" id="PF13514">
    <property type="entry name" value="AAA_27"/>
    <property type="match status" value="1"/>
</dbReference>
<evidence type="ECO:0000259" key="3">
    <source>
        <dbReference type="Pfam" id="PF13514"/>
    </source>
</evidence>
<keyword evidence="2" id="KW-0812">Transmembrane</keyword>
<dbReference type="GO" id="GO:0004527">
    <property type="term" value="F:exonuclease activity"/>
    <property type="evidence" value="ECO:0007669"/>
    <property type="project" value="UniProtKB-KW"/>
</dbReference>
<reference evidence="4 5" key="1">
    <citation type="submission" date="2016-11" db="EMBL/GenBank/DDBJ databases">
        <authorList>
            <person name="Jaros S."/>
            <person name="Januszkiewicz K."/>
            <person name="Wedrychowicz H."/>
        </authorList>
    </citation>
    <scope>NUCLEOTIDE SEQUENCE [LARGE SCALE GENOMIC DNA]</scope>
    <source>
        <strain evidence="4 5">DSM 17477</strain>
    </source>
</reference>
<dbReference type="STRING" id="1121476.SAMN02745751_01421"/>
<feature type="coiled-coil region" evidence="1">
    <location>
        <begin position="304"/>
        <end position="331"/>
    </location>
</feature>
<dbReference type="Gene3D" id="3.40.50.300">
    <property type="entry name" value="P-loop containing nucleotide triphosphate hydrolases"/>
    <property type="match status" value="2"/>
</dbReference>
<keyword evidence="5" id="KW-1185">Reference proteome</keyword>
<feature type="transmembrane region" description="Helical" evidence="2">
    <location>
        <begin position="451"/>
        <end position="471"/>
    </location>
</feature>
<evidence type="ECO:0000256" key="2">
    <source>
        <dbReference type="SAM" id="Phobius"/>
    </source>
</evidence>
<sequence length="904" mass="104351">MIINRLNLLNFGKFKDKEIDFSNGINLIYGHNEAGKSTMHKFIEGMLYGFHISNGNAENNWLGDMEKFNPWTEESYNGELFYSQNGEKVKIYRDFYSNDVKITDASGTHDLGERFKYSKKHQVIEPGKTIFGINRRMFANTFSINQLGSKTDENLVGDVKEKIENLAKSKDESLKIKHVFDDLEEMKEKMGNPEDPSSKAGRILKKLESLEEEMALREEADGKTSRKLMLVDAYRKQLIKKQKDYDNIENIIGELDTENIKESYGTACELSDEIEALNGEIGSNEIHDINIEDYERLIRLFMKSEQYETREKELAARVKALERTAKTLKEGLIIGNESVDFEKMNSSYEILQSNKGIEGRLEKKINAINEEIDVFENNRFGATIESYEKYYANQKKIKYYKGILESDIIAVLKNKIKKEKSGAVTNTVFSLILGGLIAVGSHIAARYFYNDLFYIALVLLVVPAFNCRDIFRSRRIIKAVKSEIGKIEKGNAEKLEEQKRLEDENRSILEETDCTSLNDLKAKYNIATSEIGNITEKKSTLETLEEEHSYIKRKNDNLQSQLVERVGIFGYNELSSGIFGEIRRRIEESREKSGNLKVANQELESVGAELETVTKNRKDNDEVIAGVLERNGVESVEELKHQIMEQRYIQDKVLLRKAKMESLRNILGKYTLEEMKTKIDKLELLFSNSEYGSKEEILEAHRNDLKEIKDLEDKVKNLVENISLKQKGHRKLSEIAEEMDCYKRQMKELEEELEIINKTQSVIEKASQNIQEEFLPKFIRKINHYFSLITDRKYNEIRLDEHLNLSVVDPSSNLEVFIESLSAGTVDQIYLSLRFALVDIISRDDDSPVILDDCFTQYDYKRLASAVDIMGNMGKERQILLFSCQSREKDIFDAKGIPYNYIEI</sequence>
<keyword evidence="1" id="KW-0175">Coiled coil</keyword>
<dbReference type="EMBL" id="FQZL01000008">
    <property type="protein sequence ID" value="SHI95001.1"/>
    <property type="molecule type" value="Genomic_DNA"/>
</dbReference>
<dbReference type="RefSeq" id="WP_073048888.1">
    <property type="nucleotide sequence ID" value="NZ_FQZL01000008.1"/>
</dbReference>
<dbReference type="AlphaFoldDB" id="A0A1M6FBH0"/>
<feature type="coiled-coil region" evidence="1">
    <location>
        <begin position="491"/>
        <end position="561"/>
    </location>
</feature>
<evidence type="ECO:0000313" key="4">
    <source>
        <dbReference type="EMBL" id="SHI95001.1"/>
    </source>
</evidence>
<dbReference type="Proteomes" id="UP000184052">
    <property type="component" value="Unassembled WGS sequence"/>
</dbReference>
<feature type="domain" description="YhaN AAA" evidence="3">
    <location>
        <begin position="1"/>
        <end position="214"/>
    </location>
</feature>
<name>A0A1M6FBH0_9FIRM</name>
<evidence type="ECO:0000256" key="1">
    <source>
        <dbReference type="SAM" id="Coils"/>
    </source>
</evidence>
<feature type="transmembrane region" description="Helical" evidence="2">
    <location>
        <begin position="423"/>
        <end position="445"/>
    </location>
</feature>
<feature type="coiled-coil region" evidence="1">
    <location>
        <begin position="694"/>
        <end position="769"/>
    </location>
</feature>
<dbReference type="PANTHER" id="PTHR41259:SF1">
    <property type="entry name" value="DOUBLE-STRAND BREAK REPAIR RAD50 ATPASE, PUTATIVE-RELATED"/>
    <property type="match status" value="1"/>
</dbReference>